<sequence length="150" mass="16456">MGVSYPAVTFRAPSQHRDIHVTAAGAAAAGAGTRSRKSKKKRVSPTFLAAPAATKKRWWWICGDDDTKPASLGEFLEVERRFGDTAYYDAAAAELEGVMVSQQERQEEPRNGRLLFADGRVLPPADDRDETSSRAEVLCRFPVSITGICR</sequence>
<name>A0ACC1XQX3_MELAZ</name>
<comment type="caution">
    <text evidence="1">The sequence shown here is derived from an EMBL/GenBank/DDBJ whole genome shotgun (WGS) entry which is preliminary data.</text>
</comment>
<gene>
    <name evidence="1" type="ORF">OWV82_015628</name>
</gene>
<keyword evidence="2" id="KW-1185">Reference proteome</keyword>
<organism evidence="1 2">
    <name type="scientific">Melia azedarach</name>
    <name type="common">Chinaberry tree</name>
    <dbReference type="NCBI Taxonomy" id="155640"/>
    <lineage>
        <taxon>Eukaryota</taxon>
        <taxon>Viridiplantae</taxon>
        <taxon>Streptophyta</taxon>
        <taxon>Embryophyta</taxon>
        <taxon>Tracheophyta</taxon>
        <taxon>Spermatophyta</taxon>
        <taxon>Magnoliopsida</taxon>
        <taxon>eudicotyledons</taxon>
        <taxon>Gunneridae</taxon>
        <taxon>Pentapetalae</taxon>
        <taxon>rosids</taxon>
        <taxon>malvids</taxon>
        <taxon>Sapindales</taxon>
        <taxon>Meliaceae</taxon>
        <taxon>Melia</taxon>
    </lineage>
</organism>
<dbReference type="EMBL" id="CM051401">
    <property type="protein sequence ID" value="KAJ4713551.1"/>
    <property type="molecule type" value="Genomic_DNA"/>
</dbReference>
<accession>A0ACC1XQX3</accession>
<dbReference type="Proteomes" id="UP001164539">
    <property type="component" value="Chromosome 8"/>
</dbReference>
<evidence type="ECO:0000313" key="2">
    <source>
        <dbReference type="Proteomes" id="UP001164539"/>
    </source>
</evidence>
<evidence type="ECO:0000313" key="1">
    <source>
        <dbReference type="EMBL" id="KAJ4713551.1"/>
    </source>
</evidence>
<protein>
    <submittedName>
        <fullName evidence="1">Pseudouridine synthase, catalytic domain-containing protein</fullName>
    </submittedName>
</protein>
<proteinExistence type="predicted"/>
<reference evidence="1 2" key="1">
    <citation type="journal article" date="2023" name="Science">
        <title>Complex scaffold remodeling in plant triterpene biosynthesis.</title>
        <authorList>
            <person name="De La Pena R."/>
            <person name="Hodgson H."/>
            <person name="Liu J.C."/>
            <person name="Stephenson M.J."/>
            <person name="Martin A.C."/>
            <person name="Owen C."/>
            <person name="Harkess A."/>
            <person name="Leebens-Mack J."/>
            <person name="Jimenez L.E."/>
            <person name="Osbourn A."/>
            <person name="Sattely E.S."/>
        </authorList>
    </citation>
    <scope>NUCLEOTIDE SEQUENCE [LARGE SCALE GENOMIC DNA]</scope>
    <source>
        <strain evidence="2">cv. JPN11</strain>
        <tissue evidence="1">Leaf</tissue>
    </source>
</reference>